<dbReference type="PANTHER" id="PTHR33164:SF67">
    <property type="entry name" value="TRANSCRIPTIONAL REGULATOR, MARR FAMILY"/>
    <property type="match status" value="1"/>
</dbReference>
<gene>
    <name evidence="2" type="ORF">BIFGAL_03327</name>
</gene>
<dbReference type="GO" id="GO:0003700">
    <property type="term" value="F:DNA-binding transcription factor activity"/>
    <property type="evidence" value="ECO:0007669"/>
    <property type="project" value="InterPro"/>
</dbReference>
<evidence type="ECO:0000313" key="3">
    <source>
        <dbReference type="Proteomes" id="UP000003656"/>
    </source>
</evidence>
<evidence type="ECO:0000313" key="2">
    <source>
        <dbReference type="EMBL" id="EFA23210.1"/>
    </source>
</evidence>
<dbReference type="GO" id="GO:0006950">
    <property type="term" value="P:response to stress"/>
    <property type="evidence" value="ECO:0007669"/>
    <property type="project" value="TreeGrafter"/>
</dbReference>
<dbReference type="Gene3D" id="1.10.10.10">
    <property type="entry name" value="Winged helix-like DNA-binding domain superfamily/Winged helix DNA-binding domain"/>
    <property type="match status" value="1"/>
</dbReference>
<dbReference type="eggNOG" id="COG1846">
    <property type="taxonomic scope" value="Bacteria"/>
</dbReference>
<dbReference type="InterPro" id="IPR039422">
    <property type="entry name" value="MarR/SlyA-like"/>
</dbReference>
<comment type="caution">
    <text evidence="2">The sequence shown here is derived from an EMBL/GenBank/DDBJ whole genome shotgun (WGS) entry which is preliminary data.</text>
</comment>
<dbReference type="PROSITE" id="PS50995">
    <property type="entry name" value="HTH_MARR_2"/>
    <property type="match status" value="1"/>
</dbReference>
<dbReference type="STRING" id="561180.BIFGAL_03327"/>
<dbReference type="EMBL" id="ABXB03000002">
    <property type="protein sequence ID" value="EFA23210.1"/>
    <property type="molecule type" value="Genomic_DNA"/>
</dbReference>
<evidence type="ECO:0000259" key="1">
    <source>
        <dbReference type="PROSITE" id="PS50995"/>
    </source>
</evidence>
<sequence>MGVHYLAVCVAHINMDLGEVMEESNNNAACPARAWFEQDRDGEHNQFAYADEAMHTIMVTVLGNRSKMARTIERGAHGEMFVLRDLLFNGARTPTQLCAAMGVTSGRVSTVLSSLLKKGWVRRQEDAADRRRVVITLTDQGKDVVREHYMQLRDDLRWAFQQMGERRTREFAELFHEFFTLMSLITPGQARPSAQQVREAFEHESGRQHPTM</sequence>
<dbReference type="PANTHER" id="PTHR33164">
    <property type="entry name" value="TRANSCRIPTIONAL REGULATOR, MARR FAMILY"/>
    <property type="match status" value="1"/>
</dbReference>
<dbReference type="AlphaFoldDB" id="D1NU06"/>
<dbReference type="SMART" id="SM00347">
    <property type="entry name" value="HTH_MARR"/>
    <property type="match status" value="1"/>
</dbReference>
<organism evidence="2 3">
    <name type="scientific">Bifidobacterium gallicum DSM 20093 = LMG 11596</name>
    <dbReference type="NCBI Taxonomy" id="561180"/>
    <lineage>
        <taxon>Bacteria</taxon>
        <taxon>Bacillati</taxon>
        <taxon>Actinomycetota</taxon>
        <taxon>Actinomycetes</taxon>
        <taxon>Bifidobacteriales</taxon>
        <taxon>Bifidobacteriaceae</taxon>
        <taxon>Bifidobacterium</taxon>
    </lineage>
</organism>
<accession>D1NU06</accession>
<dbReference type="InterPro" id="IPR000835">
    <property type="entry name" value="HTH_MarR-typ"/>
</dbReference>
<dbReference type="Proteomes" id="UP000003656">
    <property type="component" value="Unassembled WGS sequence"/>
</dbReference>
<proteinExistence type="predicted"/>
<feature type="domain" description="HTH marR-type" evidence="1">
    <location>
        <begin position="50"/>
        <end position="180"/>
    </location>
</feature>
<name>D1NU06_9BIFI</name>
<protein>
    <submittedName>
        <fullName evidence="2">Transcriptional regulator, MarR family</fullName>
    </submittedName>
</protein>
<reference evidence="2 3" key="1">
    <citation type="submission" date="2009-11" db="EMBL/GenBank/DDBJ databases">
        <authorList>
            <person name="Weinstock G."/>
            <person name="Sodergren E."/>
            <person name="Clifton S."/>
            <person name="Fulton L."/>
            <person name="Fulton B."/>
            <person name="Courtney L."/>
            <person name="Fronick C."/>
            <person name="Harrison M."/>
            <person name="Strong C."/>
            <person name="Farmer C."/>
            <person name="Delahaunty K."/>
            <person name="Markovic C."/>
            <person name="Hall O."/>
            <person name="Minx P."/>
            <person name="Tomlinson C."/>
            <person name="Mitreva M."/>
            <person name="Nelson J."/>
            <person name="Hou S."/>
            <person name="Wollam A."/>
            <person name="Pepin K.H."/>
            <person name="Johnson M."/>
            <person name="Bhonagiri V."/>
            <person name="Nash W.E."/>
            <person name="Warren W."/>
            <person name="Chinwalla A."/>
            <person name="Mardis E.R."/>
            <person name="Wilson R.K."/>
        </authorList>
    </citation>
    <scope>NUCLEOTIDE SEQUENCE [LARGE SCALE GENOMIC DNA]</scope>
    <source>
        <strain evidence="2 3">DSM 20093</strain>
    </source>
</reference>
<dbReference type="PRINTS" id="PR00598">
    <property type="entry name" value="HTHMARR"/>
</dbReference>
<dbReference type="SUPFAM" id="SSF46785">
    <property type="entry name" value="Winged helix' DNA-binding domain"/>
    <property type="match status" value="1"/>
</dbReference>
<dbReference type="InterPro" id="IPR036390">
    <property type="entry name" value="WH_DNA-bd_sf"/>
</dbReference>
<dbReference type="RefSeq" id="WP_006294771.1">
    <property type="nucleotide sequence ID" value="NZ_ABXB03000002.1"/>
</dbReference>
<dbReference type="InterPro" id="IPR036388">
    <property type="entry name" value="WH-like_DNA-bd_sf"/>
</dbReference>
<dbReference type="Pfam" id="PF12802">
    <property type="entry name" value="MarR_2"/>
    <property type="match status" value="1"/>
</dbReference>